<dbReference type="EMBL" id="UYRU01107142">
    <property type="protein sequence ID" value="VDN43226.1"/>
    <property type="molecule type" value="Genomic_DNA"/>
</dbReference>
<dbReference type="OrthoDB" id="6281657at2759"/>
<dbReference type="InterPro" id="IPR000407">
    <property type="entry name" value="GDA1_CD39_NTPase"/>
</dbReference>
<keyword evidence="5" id="KW-1185">Reference proteome</keyword>
<evidence type="ECO:0000313" key="5">
    <source>
        <dbReference type="Proteomes" id="UP000281553"/>
    </source>
</evidence>
<feature type="transmembrane region" description="Helical" evidence="3">
    <location>
        <begin position="53"/>
        <end position="77"/>
    </location>
</feature>
<keyword evidence="2" id="KW-0378">Hydrolase</keyword>
<evidence type="ECO:0000256" key="2">
    <source>
        <dbReference type="ARBA" id="ARBA00022801"/>
    </source>
</evidence>
<keyword evidence="3" id="KW-0472">Membrane</keyword>
<protein>
    <submittedName>
        <fullName evidence="4">Uncharacterized protein</fullName>
    </submittedName>
</protein>
<evidence type="ECO:0000313" key="4">
    <source>
        <dbReference type="EMBL" id="VDN43226.1"/>
    </source>
</evidence>
<dbReference type="Proteomes" id="UP000281553">
    <property type="component" value="Unassembled WGS sequence"/>
</dbReference>
<dbReference type="AlphaFoldDB" id="A0A3P7RJE5"/>
<gene>
    <name evidence="4" type="ORF">DILT_LOCUS19035</name>
</gene>
<dbReference type="Gene3D" id="3.30.420.150">
    <property type="entry name" value="Exopolyphosphatase. Domain 2"/>
    <property type="match status" value="1"/>
</dbReference>
<dbReference type="GO" id="GO:0016787">
    <property type="term" value="F:hydrolase activity"/>
    <property type="evidence" value="ECO:0007669"/>
    <property type="project" value="UniProtKB-KW"/>
</dbReference>
<evidence type="ECO:0000256" key="3">
    <source>
        <dbReference type="SAM" id="Phobius"/>
    </source>
</evidence>
<dbReference type="Pfam" id="PF01150">
    <property type="entry name" value="GDA1_CD39"/>
    <property type="match status" value="1"/>
</dbReference>
<keyword evidence="3" id="KW-0812">Transmembrane</keyword>
<sequence length="81" mass="9536">MCFKASWIINVLHTGFGFPEDYDDLQPVERLKDIEVQWSLGALIYYMTQYVHFFVPLGLCYLYVCFFSSVSTGHILWTSQR</sequence>
<organism evidence="4 5">
    <name type="scientific">Dibothriocephalus latus</name>
    <name type="common">Fish tapeworm</name>
    <name type="synonym">Diphyllobothrium latum</name>
    <dbReference type="NCBI Taxonomy" id="60516"/>
    <lineage>
        <taxon>Eukaryota</taxon>
        <taxon>Metazoa</taxon>
        <taxon>Spiralia</taxon>
        <taxon>Lophotrochozoa</taxon>
        <taxon>Platyhelminthes</taxon>
        <taxon>Cestoda</taxon>
        <taxon>Eucestoda</taxon>
        <taxon>Diphyllobothriidea</taxon>
        <taxon>Diphyllobothriidae</taxon>
        <taxon>Dibothriocephalus</taxon>
    </lineage>
</organism>
<accession>A0A3P7RJE5</accession>
<proteinExistence type="inferred from homology"/>
<evidence type="ECO:0000256" key="1">
    <source>
        <dbReference type="ARBA" id="ARBA00009283"/>
    </source>
</evidence>
<reference evidence="4 5" key="1">
    <citation type="submission" date="2018-11" db="EMBL/GenBank/DDBJ databases">
        <authorList>
            <consortium name="Pathogen Informatics"/>
        </authorList>
    </citation>
    <scope>NUCLEOTIDE SEQUENCE [LARGE SCALE GENOMIC DNA]</scope>
</reference>
<keyword evidence="3" id="KW-1133">Transmembrane helix</keyword>
<comment type="similarity">
    <text evidence="1">Belongs to the GDA1/CD39 NTPase family.</text>
</comment>
<name>A0A3P7RJE5_DIBLA</name>